<proteinExistence type="predicted"/>
<feature type="transmembrane region" description="Helical" evidence="1">
    <location>
        <begin position="20"/>
        <end position="46"/>
    </location>
</feature>
<evidence type="ECO:0000256" key="1">
    <source>
        <dbReference type="SAM" id="Phobius"/>
    </source>
</evidence>
<dbReference type="EMBL" id="JAFREP010000006">
    <property type="protein sequence ID" value="MBO1318484.1"/>
    <property type="molecule type" value="Genomic_DNA"/>
</dbReference>
<keyword evidence="1" id="KW-1133">Transmembrane helix</keyword>
<organism evidence="2 3">
    <name type="scientific">Acanthopleuribacter pedis</name>
    <dbReference type="NCBI Taxonomy" id="442870"/>
    <lineage>
        <taxon>Bacteria</taxon>
        <taxon>Pseudomonadati</taxon>
        <taxon>Acidobacteriota</taxon>
        <taxon>Holophagae</taxon>
        <taxon>Acanthopleuribacterales</taxon>
        <taxon>Acanthopleuribacteraceae</taxon>
        <taxon>Acanthopleuribacter</taxon>
    </lineage>
</organism>
<dbReference type="RefSeq" id="WP_207858278.1">
    <property type="nucleotide sequence ID" value="NZ_JAFREP010000006.1"/>
</dbReference>
<keyword evidence="1" id="KW-0472">Membrane</keyword>
<feature type="transmembrane region" description="Helical" evidence="1">
    <location>
        <begin position="52"/>
        <end position="69"/>
    </location>
</feature>
<evidence type="ECO:0000313" key="3">
    <source>
        <dbReference type="Proteomes" id="UP000664417"/>
    </source>
</evidence>
<dbReference type="Proteomes" id="UP000664417">
    <property type="component" value="Unassembled WGS sequence"/>
</dbReference>
<reference evidence="2" key="1">
    <citation type="submission" date="2021-03" db="EMBL/GenBank/DDBJ databases">
        <authorList>
            <person name="Wang G."/>
        </authorList>
    </citation>
    <scope>NUCLEOTIDE SEQUENCE</scope>
    <source>
        <strain evidence="2">KCTC 12899</strain>
    </source>
</reference>
<sequence>MASFARVFSAFPHRPGLDWLGGTLSVLCLVHCLVLPSLLVAFTALAPFGGEAVHLGLTLAILPLSLLTFGSGYQFHKQRRVLWLGGLGCLFLLAALGLEGVGGEWVEKGLTVLGAFFLISGHSINLRAKPCNDACCPAEGQVDEC</sequence>
<dbReference type="Pfam" id="PF03203">
    <property type="entry name" value="MerC"/>
    <property type="match status" value="1"/>
</dbReference>
<dbReference type="GO" id="GO:0015097">
    <property type="term" value="F:mercury ion transmembrane transporter activity"/>
    <property type="evidence" value="ECO:0007669"/>
    <property type="project" value="InterPro"/>
</dbReference>
<comment type="caution">
    <text evidence="2">The sequence shown here is derived from an EMBL/GenBank/DDBJ whole genome shotgun (WGS) entry which is preliminary data.</text>
</comment>
<name>A0A8J7Q7V7_9BACT</name>
<dbReference type="InterPro" id="IPR004891">
    <property type="entry name" value="Mercury-R_MerC"/>
</dbReference>
<gene>
    <name evidence="2" type="ORF">J3U88_08450</name>
</gene>
<keyword evidence="1" id="KW-0812">Transmembrane</keyword>
<accession>A0A8J7Q7V7</accession>
<dbReference type="GO" id="GO:0016020">
    <property type="term" value="C:membrane"/>
    <property type="evidence" value="ECO:0007669"/>
    <property type="project" value="InterPro"/>
</dbReference>
<evidence type="ECO:0000313" key="2">
    <source>
        <dbReference type="EMBL" id="MBO1318484.1"/>
    </source>
</evidence>
<keyword evidence="3" id="KW-1185">Reference proteome</keyword>
<dbReference type="AlphaFoldDB" id="A0A8J7Q7V7"/>
<protein>
    <submittedName>
        <fullName evidence="2">MerC domain-containing protein</fullName>
    </submittedName>
</protein>
<feature type="transmembrane region" description="Helical" evidence="1">
    <location>
        <begin position="81"/>
        <end position="98"/>
    </location>
</feature>